<name>A0ACC1KU55_9FUNG</name>
<evidence type="ECO:0000313" key="2">
    <source>
        <dbReference type="Proteomes" id="UP001140087"/>
    </source>
</evidence>
<accession>A0ACC1KU55</accession>
<organism evidence="1 2">
    <name type="scientific">Coemansia helicoidea</name>
    <dbReference type="NCBI Taxonomy" id="1286919"/>
    <lineage>
        <taxon>Eukaryota</taxon>
        <taxon>Fungi</taxon>
        <taxon>Fungi incertae sedis</taxon>
        <taxon>Zoopagomycota</taxon>
        <taxon>Kickxellomycotina</taxon>
        <taxon>Kickxellomycetes</taxon>
        <taxon>Kickxellales</taxon>
        <taxon>Kickxellaceae</taxon>
        <taxon>Coemansia</taxon>
    </lineage>
</organism>
<dbReference type="EMBL" id="JANBUN010002438">
    <property type="protein sequence ID" value="KAJ2794646.1"/>
    <property type="molecule type" value="Genomic_DNA"/>
</dbReference>
<comment type="caution">
    <text evidence="1">The sequence shown here is derived from an EMBL/GenBank/DDBJ whole genome shotgun (WGS) entry which is preliminary data.</text>
</comment>
<evidence type="ECO:0000313" key="1">
    <source>
        <dbReference type="EMBL" id="KAJ2794646.1"/>
    </source>
</evidence>
<protein>
    <submittedName>
        <fullName evidence="1">Superoxide dismutase [Cu-Zn]</fullName>
        <ecNumber evidence="1">1.15.1.1</ecNumber>
    </submittedName>
</protein>
<sequence>MRTGVALLGGGKKVSGVVNLEQENESSPVVISGFINGLHPGQHGLHIHQYGDIINGCESVGRHFNPLKKTHGAPTDENRHMGDLGNVTADGGGTAKFKFTDSQVTLFGIYSVIGRTVVVHAYEDDLGKGGDEQSTITGHTGPGLAWGVIGIGLPDPVDARRAEASRELLSAPTSAT</sequence>
<dbReference type="Proteomes" id="UP001140087">
    <property type="component" value="Unassembled WGS sequence"/>
</dbReference>
<keyword evidence="1" id="KW-0560">Oxidoreductase</keyword>
<proteinExistence type="predicted"/>
<reference evidence="1" key="1">
    <citation type="submission" date="2022-07" db="EMBL/GenBank/DDBJ databases">
        <title>Phylogenomic reconstructions and comparative analyses of Kickxellomycotina fungi.</title>
        <authorList>
            <person name="Reynolds N.K."/>
            <person name="Stajich J.E."/>
            <person name="Barry K."/>
            <person name="Grigoriev I.V."/>
            <person name="Crous P."/>
            <person name="Smith M.E."/>
        </authorList>
    </citation>
    <scope>NUCLEOTIDE SEQUENCE</scope>
    <source>
        <strain evidence="1">BCRC 34780</strain>
    </source>
</reference>
<keyword evidence="2" id="KW-1185">Reference proteome</keyword>
<dbReference type="EC" id="1.15.1.1" evidence="1"/>
<gene>
    <name evidence="1" type="primary">SOD1_3</name>
    <name evidence="1" type="ORF">H4R21_005426</name>
</gene>